<protein>
    <submittedName>
        <fullName evidence="2">Uncharacterized protein</fullName>
    </submittedName>
</protein>
<gene>
    <name evidence="2" type="primary">Necator_chrIV.g15014</name>
    <name evidence="2" type="ORF">RB195_001719</name>
</gene>
<dbReference type="Proteomes" id="UP001303046">
    <property type="component" value="Unassembled WGS sequence"/>
</dbReference>
<reference evidence="2 3" key="1">
    <citation type="submission" date="2023-08" db="EMBL/GenBank/DDBJ databases">
        <title>A Necator americanus chromosomal reference genome.</title>
        <authorList>
            <person name="Ilik V."/>
            <person name="Petrzelkova K.J."/>
            <person name="Pardy F."/>
            <person name="Fuh T."/>
            <person name="Niatou-Singa F.S."/>
            <person name="Gouil Q."/>
            <person name="Baker L."/>
            <person name="Ritchie M.E."/>
            <person name="Jex A.R."/>
            <person name="Gazzola D."/>
            <person name="Li H."/>
            <person name="Toshio Fujiwara R."/>
            <person name="Zhan B."/>
            <person name="Aroian R.V."/>
            <person name="Pafco B."/>
            <person name="Schwarz E.M."/>
        </authorList>
    </citation>
    <scope>NUCLEOTIDE SEQUENCE [LARGE SCALE GENOMIC DNA]</scope>
    <source>
        <strain evidence="2 3">Aroian</strain>
        <tissue evidence="2">Whole animal</tissue>
    </source>
</reference>
<keyword evidence="1" id="KW-0472">Membrane</keyword>
<keyword evidence="1" id="KW-1133">Transmembrane helix</keyword>
<comment type="caution">
    <text evidence="2">The sequence shown here is derived from an EMBL/GenBank/DDBJ whole genome shotgun (WGS) entry which is preliminary data.</text>
</comment>
<keyword evidence="1" id="KW-0812">Transmembrane</keyword>
<name>A0ABR1DGU3_NECAM</name>
<organism evidence="2 3">
    <name type="scientific">Necator americanus</name>
    <name type="common">Human hookworm</name>
    <dbReference type="NCBI Taxonomy" id="51031"/>
    <lineage>
        <taxon>Eukaryota</taxon>
        <taxon>Metazoa</taxon>
        <taxon>Ecdysozoa</taxon>
        <taxon>Nematoda</taxon>
        <taxon>Chromadorea</taxon>
        <taxon>Rhabditida</taxon>
        <taxon>Rhabditina</taxon>
        <taxon>Rhabditomorpha</taxon>
        <taxon>Strongyloidea</taxon>
        <taxon>Ancylostomatidae</taxon>
        <taxon>Bunostominae</taxon>
        <taxon>Necator</taxon>
    </lineage>
</organism>
<keyword evidence="3" id="KW-1185">Reference proteome</keyword>
<evidence type="ECO:0000313" key="2">
    <source>
        <dbReference type="EMBL" id="KAK6749288.1"/>
    </source>
</evidence>
<accession>A0ABR1DGU3</accession>
<dbReference type="EMBL" id="JAVFWL010000004">
    <property type="protein sequence ID" value="KAK6749288.1"/>
    <property type="molecule type" value="Genomic_DNA"/>
</dbReference>
<evidence type="ECO:0000256" key="1">
    <source>
        <dbReference type="SAM" id="Phobius"/>
    </source>
</evidence>
<evidence type="ECO:0000313" key="3">
    <source>
        <dbReference type="Proteomes" id="UP001303046"/>
    </source>
</evidence>
<feature type="transmembrane region" description="Helical" evidence="1">
    <location>
        <begin position="12"/>
        <end position="30"/>
    </location>
</feature>
<proteinExistence type="predicted"/>
<sequence>MSLLEYSHYQSHVLFAIMFILRFVITLLGISRSRIVRKFLFALIVGRSRIFLLGQTHRNVEEFPKIYKY</sequence>